<keyword evidence="2" id="KW-0238">DNA-binding</keyword>
<dbReference type="Gene3D" id="1.10.10.60">
    <property type="entry name" value="Homeodomain-like"/>
    <property type="match status" value="1"/>
</dbReference>
<dbReference type="EMBL" id="CP017101">
    <property type="protein sequence ID" value="APO68908.1"/>
    <property type="molecule type" value="Genomic_DNA"/>
</dbReference>
<gene>
    <name evidence="5" type="ORF">IE4872_CH03308</name>
</gene>
<dbReference type="GO" id="GO:0043565">
    <property type="term" value="F:sequence-specific DNA binding"/>
    <property type="evidence" value="ECO:0007669"/>
    <property type="project" value="InterPro"/>
</dbReference>
<keyword evidence="3" id="KW-0804">Transcription</keyword>
<dbReference type="InterPro" id="IPR009057">
    <property type="entry name" value="Homeodomain-like_sf"/>
</dbReference>
<dbReference type="GO" id="GO:0003700">
    <property type="term" value="F:DNA-binding transcription factor activity"/>
    <property type="evidence" value="ECO:0007669"/>
    <property type="project" value="InterPro"/>
</dbReference>
<evidence type="ECO:0000259" key="4">
    <source>
        <dbReference type="PROSITE" id="PS01124"/>
    </source>
</evidence>
<feature type="domain" description="HTH araC/xylS-type" evidence="4">
    <location>
        <begin position="192"/>
        <end position="290"/>
    </location>
</feature>
<dbReference type="SMART" id="SM00342">
    <property type="entry name" value="HTH_ARAC"/>
    <property type="match status" value="1"/>
</dbReference>
<accession>A0A1L5NM06</accession>
<evidence type="ECO:0000313" key="5">
    <source>
        <dbReference type="EMBL" id="APO68908.1"/>
    </source>
</evidence>
<evidence type="ECO:0000256" key="1">
    <source>
        <dbReference type="ARBA" id="ARBA00023015"/>
    </source>
</evidence>
<organism evidence="5 6">
    <name type="scientific">Rhizobium gallicum</name>
    <dbReference type="NCBI Taxonomy" id="56730"/>
    <lineage>
        <taxon>Bacteria</taxon>
        <taxon>Pseudomonadati</taxon>
        <taxon>Pseudomonadota</taxon>
        <taxon>Alphaproteobacteria</taxon>
        <taxon>Hyphomicrobiales</taxon>
        <taxon>Rhizobiaceae</taxon>
        <taxon>Rhizobium/Agrobacterium group</taxon>
        <taxon>Rhizobium</taxon>
    </lineage>
</organism>
<dbReference type="InterPro" id="IPR020449">
    <property type="entry name" value="Tscrpt_reg_AraC-type_HTH"/>
</dbReference>
<proteinExistence type="predicted"/>
<dbReference type="Proteomes" id="UP000184749">
    <property type="component" value="Chromosome"/>
</dbReference>
<reference evidence="5 6" key="1">
    <citation type="submission" date="2016-09" db="EMBL/GenBank/DDBJ databases">
        <title>The complete genome sequences of Rhizobium gallicum, symbiovars gallicum and phaseoli, symbionts associated to common bean (Phaseolus vulgaris).</title>
        <authorList>
            <person name="Bustos P."/>
            <person name="Santamaria R.I."/>
            <person name="Perez-Carrascal O.M."/>
            <person name="Juarez S."/>
            <person name="Lozano L."/>
            <person name="Martinez-Flores I."/>
            <person name="Martinez-Romero E."/>
            <person name="Cevallos M."/>
            <person name="Romero D."/>
            <person name="Davila G."/>
            <person name="Gonzalez V."/>
        </authorList>
    </citation>
    <scope>NUCLEOTIDE SEQUENCE [LARGE SCALE GENOMIC DNA]</scope>
    <source>
        <strain evidence="5 6">IE4872</strain>
    </source>
</reference>
<dbReference type="InterPro" id="IPR018062">
    <property type="entry name" value="HTH_AraC-typ_CS"/>
</dbReference>
<dbReference type="RefSeq" id="WP_074069464.1">
    <property type="nucleotide sequence ID" value="NZ_CP017101.1"/>
</dbReference>
<evidence type="ECO:0000256" key="2">
    <source>
        <dbReference type="ARBA" id="ARBA00023125"/>
    </source>
</evidence>
<dbReference type="InterPro" id="IPR050204">
    <property type="entry name" value="AraC_XylS_family_regulators"/>
</dbReference>
<dbReference type="Pfam" id="PF12833">
    <property type="entry name" value="HTH_18"/>
    <property type="match status" value="1"/>
</dbReference>
<dbReference type="SUPFAM" id="SSF46689">
    <property type="entry name" value="Homeodomain-like"/>
    <property type="match status" value="2"/>
</dbReference>
<evidence type="ECO:0000256" key="3">
    <source>
        <dbReference type="ARBA" id="ARBA00023163"/>
    </source>
</evidence>
<dbReference type="STRING" id="56730.IE4872_CH03308"/>
<dbReference type="PRINTS" id="PR00032">
    <property type="entry name" value="HTHARAC"/>
</dbReference>
<evidence type="ECO:0000313" key="6">
    <source>
        <dbReference type="Proteomes" id="UP000184749"/>
    </source>
</evidence>
<protein>
    <submittedName>
        <fullName evidence="5">AraC family transcriptional regulator protein</fullName>
    </submittedName>
</protein>
<dbReference type="PROSITE" id="PS00041">
    <property type="entry name" value="HTH_ARAC_FAMILY_1"/>
    <property type="match status" value="1"/>
</dbReference>
<dbReference type="PANTHER" id="PTHR46796:SF14">
    <property type="entry name" value="TRANSCRIPTIONAL REGULATORY PROTEIN"/>
    <property type="match status" value="1"/>
</dbReference>
<keyword evidence="1" id="KW-0805">Transcription regulation</keyword>
<dbReference type="PROSITE" id="PS01124">
    <property type="entry name" value="HTH_ARAC_FAMILY_2"/>
    <property type="match status" value="1"/>
</dbReference>
<sequence length="292" mass="31847">MTLQMLVGTGEINESGARPGQVSLTRSWLGGAAIFDDREWYCTRAEIRWCAPAHLIVLTHRGGTERTFIRPEDGQSHLGRDRPGTISFVPAGMARQAVYEEAALKYSAVWIAPSFLDTLAPKDGLERALINFSDPLLASLLGGLREAAGAAHPPDEAYLEQLLRLCLHRIRVLPTQPSVAVPHAKLSLPIVGRVDDFIDANLHRNVRLAEMAAAAGLGPDSFARRFKATTGLSPYAYVLEKRIARAEHMLAATPAPIAAVALQLGFAGQSHFTTMFKRRRGITPQAYRASFS</sequence>
<dbReference type="OrthoDB" id="9806208at2"/>
<dbReference type="PANTHER" id="PTHR46796">
    <property type="entry name" value="HTH-TYPE TRANSCRIPTIONAL ACTIVATOR RHAS-RELATED"/>
    <property type="match status" value="1"/>
</dbReference>
<dbReference type="AlphaFoldDB" id="A0A1L5NM06"/>
<dbReference type="InterPro" id="IPR018060">
    <property type="entry name" value="HTH_AraC"/>
</dbReference>
<name>A0A1L5NM06_9HYPH</name>